<organism evidence="19 20">
    <name type="scientific">Canis lupus familiaris</name>
    <name type="common">Dog</name>
    <name type="synonym">Canis familiaris</name>
    <dbReference type="NCBI Taxonomy" id="9615"/>
    <lineage>
        <taxon>Eukaryota</taxon>
        <taxon>Metazoa</taxon>
        <taxon>Chordata</taxon>
        <taxon>Craniata</taxon>
        <taxon>Vertebrata</taxon>
        <taxon>Euteleostomi</taxon>
        <taxon>Mammalia</taxon>
        <taxon>Eutheria</taxon>
        <taxon>Laurasiatheria</taxon>
        <taxon>Carnivora</taxon>
        <taxon>Caniformia</taxon>
        <taxon>Canidae</taxon>
        <taxon>Canis</taxon>
    </lineage>
</organism>
<feature type="domain" description="EF-hand" evidence="18">
    <location>
        <begin position="238"/>
        <end position="273"/>
    </location>
</feature>
<protein>
    <submittedName>
        <fullName evidence="19">Potassium voltage-gated channel interacting protein 3</fullName>
    </submittedName>
</protein>
<evidence type="ECO:0000256" key="15">
    <source>
        <dbReference type="ARBA" id="ARBA00023136"/>
    </source>
</evidence>
<dbReference type="Proteomes" id="UP000694429">
    <property type="component" value="Chromosome 17"/>
</dbReference>
<evidence type="ECO:0000256" key="12">
    <source>
        <dbReference type="ARBA" id="ARBA00022882"/>
    </source>
</evidence>
<evidence type="ECO:0000256" key="17">
    <source>
        <dbReference type="SAM" id="MobiDB-lite"/>
    </source>
</evidence>
<keyword evidence="16" id="KW-0407">Ion channel</keyword>
<evidence type="ECO:0000256" key="5">
    <source>
        <dbReference type="ARBA" id="ARBA00022448"/>
    </source>
</evidence>
<dbReference type="Ensembl" id="ENSCAFT00030024488.1">
    <property type="protein sequence ID" value="ENSCAFP00030021375.1"/>
    <property type="gene ID" value="ENSCAFG00030013180.1"/>
</dbReference>
<keyword evidence="6" id="KW-1003">Cell membrane</keyword>
<keyword evidence="8" id="KW-0479">Metal-binding</keyword>
<keyword evidence="7" id="KW-0633">Potassium transport</keyword>
<dbReference type="PROSITE" id="PS00018">
    <property type="entry name" value="EF_HAND_1"/>
    <property type="match status" value="2"/>
</dbReference>
<dbReference type="FunFam" id="1.10.238.10:FF:000043">
    <property type="entry name" value="Kv channel-interacting protein 1 isoform 2"/>
    <property type="match status" value="1"/>
</dbReference>
<dbReference type="PROSITE" id="PS50222">
    <property type="entry name" value="EF_HAND_2"/>
    <property type="match status" value="3"/>
</dbReference>
<accession>A0A8C0N4B1</accession>
<keyword evidence="11" id="KW-0106">Calcium</keyword>
<evidence type="ECO:0000313" key="19">
    <source>
        <dbReference type="Ensembl" id="ENSCAFP00030021375.1"/>
    </source>
</evidence>
<dbReference type="CDD" id="cd00051">
    <property type="entry name" value="EFh"/>
    <property type="match status" value="2"/>
</dbReference>
<keyword evidence="12" id="KW-0851">Voltage-gated channel</keyword>
<dbReference type="SUPFAM" id="SSF56529">
    <property type="entry name" value="FAH"/>
    <property type="match status" value="1"/>
</dbReference>
<dbReference type="Gene3D" id="3.90.850.10">
    <property type="entry name" value="Fumarylacetoacetase-like, C-terminal domain"/>
    <property type="match status" value="1"/>
</dbReference>
<dbReference type="GO" id="GO:0005267">
    <property type="term" value="F:potassium channel activity"/>
    <property type="evidence" value="ECO:0007669"/>
    <property type="project" value="UniProtKB-KW"/>
</dbReference>
<evidence type="ECO:0000256" key="14">
    <source>
        <dbReference type="ARBA" id="ARBA00023065"/>
    </source>
</evidence>
<keyword evidence="13" id="KW-0630">Potassium</keyword>
<keyword evidence="14" id="KW-0406">Ion transport</keyword>
<evidence type="ECO:0000256" key="7">
    <source>
        <dbReference type="ARBA" id="ARBA00022538"/>
    </source>
</evidence>
<feature type="domain" description="EF-hand" evidence="18">
    <location>
        <begin position="190"/>
        <end position="225"/>
    </location>
</feature>
<feature type="domain" description="EF-hand" evidence="18">
    <location>
        <begin position="154"/>
        <end position="189"/>
    </location>
</feature>
<evidence type="ECO:0000256" key="11">
    <source>
        <dbReference type="ARBA" id="ARBA00022837"/>
    </source>
</evidence>
<evidence type="ECO:0000256" key="6">
    <source>
        <dbReference type="ARBA" id="ARBA00022475"/>
    </source>
</evidence>
<dbReference type="InterPro" id="IPR036663">
    <property type="entry name" value="Fumarylacetoacetase_C_sf"/>
</dbReference>
<comment type="similarity">
    <text evidence="3">Belongs to the recoverin family.</text>
</comment>
<evidence type="ECO:0000256" key="9">
    <source>
        <dbReference type="ARBA" id="ARBA00022737"/>
    </source>
</evidence>
<evidence type="ECO:0000256" key="4">
    <source>
        <dbReference type="ARBA" id="ARBA00010211"/>
    </source>
</evidence>
<dbReference type="Gene3D" id="1.10.238.10">
    <property type="entry name" value="EF-hand"/>
    <property type="match status" value="1"/>
</dbReference>
<dbReference type="SMART" id="SM00054">
    <property type="entry name" value="EFh"/>
    <property type="match status" value="3"/>
</dbReference>
<feature type="region of interest" description="Disordered" evidence="17">
    <location>
        <begin position="35"/>
        <end position="60"/>
    </location>
</feature>
<dbReference type="Pfam" id="PF13499">
    <property type="entry name" value="EF-hand_7"/>
    <property type="match status" value="1"/>
</dbReference>
<dbReference type="InterPro" id="IPR011992">
    <property type="entry name" value="EF-hand-dom_pair"/>
</dbReference>
<evidence type="ECO:0000256" key="8">
    <source>
        <dbReference type="ARBA" id="ARBA00022723"/>
    </source>
</evidence>
<keyword evidence="5" id="KW-0813">Transport</keyword>
<evidence type="ECO:0000313" key="20">
    <source>
        <dbReference type="Proteomes" id="UP000694429"/>
    </source>
</evidence>
<dbReference type="InterPro" id="IPR011234">
    <property type="entry name" value="Fumarylacetoacetase-like_C"/>
</dbReference>
<proteinExistence type="inferred from homology"/>
<keyword evidence="9" id="KW-0677">Repeat</keyword>
<evidence type="ECO:0000256" key="13">
    <source>
        <dbReference type="ARBA" id="ARBA00022958"/>
    </source>
</evidence>
<reference evidence="19" key="1">
    <citation type="submission" date="2019-03" db="EMBL/GenBank/DDBJ databases">
        <authorList>
            <person name="Warren W.C."/>
            <person name="Johnson G.S."/>
        </authorList>
    </citation>
    <scope>NUCLEOTIDE SEQUENCE [LARGE SCALE GENOMIC DNA]</scope>
    <source>
        <strain evidence="19">Basenji</strain>
    </source>
</reference>
<dbReference type="InterPro" id="IPR002048">
    <property type="entry name" value="EF_hand_dom"/>
</dbReference>
<dbReference type="AlphaFoldDB" id="A0A8C0N4B1"/>
<dbReference type="GO" id="GO:0050163">
    <property type="term" value="F:oxaloacetate tautomerase activity"/>
    <property type="evidence" value="ECO:0007669"/>
    <property type="project" value="UniProtKB-ARBA"/>
</dbReference>
<keyword evidence="15" id="KW-0472">Membrane</keyword>
<dbReference type="PANTHER" id="PTHR42796:SF4">
    <property type="entry name" value="FUMARYLACETOACETATE HYDROLASE DOMAIN-CONTAINING PROTEIN 2A"/>
    <property type="match status" value="1"/>
</dbReference>
<comment type="similarity">
    <text evidence="4">Belongs to the FAH family.</text>
</comment>
<dbReference type="GO" id="GO:0034702">
    <property type="term" value="C:monoatomic ion channel complex"/>
    <property type="evidence" value="ECO:0007669"/>
    <property type="project" value="UniProtKB-KW"/>
</dbReference>
<dbReference type="Pfam" id="PF01557">
    <property type="entry name" value="FAA_hydrolase"/>
    <property type="match status" value="1"/>
</dbReference>
<evidence type="ECO:0000256" key="16">
    <source>
        <dbReference type="ARBA" id="ARBA00023303"/>
    </source>
</evidence>
<dbReference type="GO" id="GO:0005886">
    <property type="term" value="C:plasma membrane"/>
    <property type="evidence" value="ECO:0007669"/>
    <property type="project" value="UniProtKB-SubCell"/>
</dbReference>
<evidence type="ECO:0000259" key="18">
    <source>
        <dbReference type="PROSITE" id="PS50222"/>
    </source>
</evidence>
<evidence type="ECO:0000256" key="1">
    <source>
        <dbReference type="ARBA" id="ARBA00001936"/>
    </source>
</evidence>
<dbReference type="GO" id="GO:0006107">
    <property type="term" value="P:oxaloacetate metabolic process"/>
    <property type="evidence" value="ECO:0007669"/>
    <property type="project" value="UniProtKB-ARBA"/>
</dbReference>
<dbReference type="SUPFAM" id="SSF47473">
    <property type="entry name" value="EF-hand"/>
    <property type="match status" value="1"/>
</dbReference>
<comment type="cofactor">
    <cofactor evidence="1">
        <name>Mn(2+)</name>
        <dbReference type="ChEBI" id="CHEBI:29035"/>
    </cofactor>
</comment>
<dbReference type="PANTHER" id="PTHR42796">
    <property type="entry name" value="FUMARYLACETOACETATE HYDROLASE DOMAIN-CONTAINING PROTEIN 2A-RELATED"/>
    <property type="match status" value="1"/>
</dbReference>
<dbReference type="InterPro" id="IPR018247">
    <property type="entry name" value="EF_Hand_1_Ca_BS"/>
</dbReference>
<dbReference type="InterPro" id="IPR051121">
    <property type="entry name" value="FAH"/>
</dbReference>
<reference evidence="19" key="2">
    <citation type="submission" date="2025-08" db="UniProtKB">
        <authorList>
            <consortium name="Ensembl"/>
        </authorList>
    </citation>
    <scope>IDENTIFICATION</scope>
</reference>
<sequence>MRQLPAGPAVLLSAAKRGGRQQFPPAPRMHRAKEAMKVSDGSLLGDPGRTPLSKKEGVKWQRPRLTRQALMRCCLVKWILSSAAPQGSDSSDSELELSTVRHQPEGLDQLQAQTKFTKKELQSLYRGFKNECPTGLVDEDTFKLIYSQFFPQGDATTYAHFLFNAFDADGNGAIHFEDFVVGLSILLRGTVHEKLKWAFNLYDINKDGYITKEEMLAIMKSIYDMMGRHTYPILREDAPLEHVERFFQKMDRNQDGVVTIDEFLETCQKVLMLVSCRKLLTTLLQAQKWPFQPSRNMRLVQFQAPHLLGPHLGLESGNGGGVINLNTFDPTLPKTMMEFLEQGEATLSVARRALAAQLPVLPRSEVTFLAPVTRPDKVVCVGMNYVDHCKEQNVPVPKEPIIFSKFASSIVGPYDEVILPPESQEVDWEVELAVVIGKKGKRIKATDAMAHVAGFTVAHDVSARDWQMRRNGKQWLLGKTFDTFCPLGPALVTTDSIADPHNLKICCRVNGEVVQSSNTNQMVFKTEELIAWVSQFVTLYPGDVILTGTPPGVGVFRKPPVFLKKGDEVQCEIEELGIIINKVV</sequence>
<keyword evidence="10" id="KW-0631">Potassium channel</keyword>
<evidence type="ECO:0000256" key="2">
    <source>
        <dbReference type="ARBA" id="ARBA00004236"/>
    </source>
</evidence>
<name>A0A8C0N4B1_CANLF</name>
<dbReference type="Pfam" id="PF13833">
    <property type="entry name" value="EF-hand_8"/>
    <property type="match status" value="1"/>
</dbReference>
<dbReference type="PRINTS" id="PR00450">
    <property type="entry name" value="RECOVERIN"/>
</dbReference>
<evidence type="ECO:0000256" key="10">
    <source>
        <dbReference type="ARBA" id="ARBA00022826"/>
    </source>
</evidence>
<dbReference type="GO" id="GO:0005509">
    <property type="term" value="F:calcium ion binding"/>
    <property type="evidence" value="ECO:0007669"/>
    <property type="project" value="InterPro"/>
</dbReference>
<dbReference type="FunFam" id="3.90.850.10:FF:000002">
    <property type="entry name" value="2-hydroxyhepta-2,4-diene-1,7-dioate isomerase"/>
    <property type="match status" value="1"/>
</dbReference>
<gene>
    <name evidence="19" type="primary">KCNIP3</name>
</gene>
<comment type="subcellular location">
    <subcellularLocation>
        <location evidence="2">Cell membrane</location>
    </subcellularLocation>
</comment>
<evidence type="ECO:0000256" key="3">
    <source>
        <dbReference type="ARBA" id="ARBA00006049"/>
    </source>
</evidence>